<comment type="caution">
    <text evidence="2">The sequence shown here is derived from an EMBL/GenBank/DDBJ whole genome shotgun (WGS) entry which is preliminary data.</text>
</comment>
<sequence>HVSIEALHIANNSENQINMRNIRYIDEINTVLAFYPQSYERLMECVINYNDKLFELPQLSSNINNQDVNDHLVEEQLFYGKVIEDYLDDIHKREEEPAKISQIYQASTSNESNKSDESNKNVKSNENDNSNKEN</sequence>
<feature type="region of interest" description="Disordered" evidence="1">
    <location>
        <begin position="98"/>
        <end position="134"/>
    </location>
</feature>
<accession>A0ABN7VYS6</accession>
<name>A0ABN7VYS6_GIGMA</name>
<reference evidence="2 3" key="1">
    <citation type="submission" date="2021-06" db="EMBL/GenBank/DDBJ databases">
        <authorList>
            <person name="Kallberg Y."/>
            <person name="Tangrot J."/>
            <person name="Rosling A."/>
        </authorList>
    </citation>
    <scope>NUCLEOTIDE SEQUENCE [LARGE SCALE GENOMIC DNA]</scope>
    <source>
        <strain evidence="2 3">120-4 pot B 10/14</strain>
    </source>
</reference>
<evidence type="ECO:0000256" key="1">
    <source>
        <dbReference type="SAM" id="MobiDB-lite"/>
    </source>
</evidence>
<protein>
    <submittedName>
        <fullName evidence="2">4984_t:CDS:1</fullName>
    </submittedName>
</protein>
<dbReference type="Proteomes" id="UP000789901">
    <property type="component" value="Unassembled WGS sequence"/>
</dbReference>
<feature type="compositionally biased region" description="Basic and acidic residues" evidence="1">
    <location>
        <begin position="113"/>
        <end position="134"/>
    </location>
</feature>
<feature type="non-terminal residue" evidence="2">
    <location>
        <position position="134"/>
    </location>
</feature>
<gene>
    <name evidence="2" type="ORF">GMARGA_LOCUS23855</name>
</gene>
<dbReference type="EMBL" id="CAJVQB010024570">
    <property type="protein sequence ID" value="CAG8804438.1"/>
    <property type="molecule type" value="Genomic_DNA"/>
</dbReference>
<evidence type="ECO:0000313" key="2">
    <source>
        <dbReference type="EMBL" id="CAG8804438.1"/>
    </source>
</evidence>
<proteinExistence type="predicted"/>
<keyword evidence="3" id="KW-1185">Reference proteome</keyword>
<feature type="non-terminal residue" evidence="2">
    <location>
        <position position="1"/>
    </location>
</feature>
<evidence type="ECO:0000313" key="3">
    <source>
        <dbReference type="Proteomes" id="UP000789901"/>
    </source>
</evidence>
<organism evidence="2 3">
    <name type="scientific">Gigaspora margarita</name>
    <dbReference type="NCBI Taxonomy" id="4874"/>
    <lineage>
        <taxon>Eukaryota</taxon>
        <taxon>Fungi</taxon>
        <taxon>Fungi incertae sedis</taxon>
        <taxon>Mucoromycota</taxon>
        <taxon>Glomeromycotina</taxon>
        <taxon>Glomeromycetes</taxon>
        <taxon>Diversisporales</taxon>
        <taxon>Gigasporaceae</taxon>
        <taxon>Gigaspora</taxon>
    </lineage>
</organism>